<sequence length="160" mass="18439">MDAVSFRAPKTTDGPELNELVKRCTPLDTNSVYCNLLQASHFSTTGVAAEYDGRLMGFVSGYLVPERNEPTWFVLQVAVDSQLRGQGIAKRMLHHKLEQLPEVRYLETTITRDNQASWRLFERLAKDLNAPLHSELWFERQVHFHDRHDSEYLVRIGPLS</sequence>
<comment type="similarity">
    <text evidence="2 8">Belongs to the acetyltransferase family. EctA subfamily.</text>
</comment>
<proteinExistence type="inferred from homology"/>
<comment type="caution">
    <text evidence="10">The sequence shown here is derived from an EMBL/GenBank/DDBJ whole genome shotgun (WGS) entry which is preliminary data.</text>
</comment>
<dbReference type="GO" id="GO:0033816">
    <property type="term" value="F:diaminobutyrate acetyltransferase activity"/>
    <property type="evidence" value="ECO:0007669"/>
    <property type="project" value="UniProtKB-EC"/>
</dbReference>
<dbReference type="OrthoDB" id="2436196at2"/>
<gene>
    <name evidence="8 10" type="primary">ectA</name>
    <name evidence="10" type="ORF">FJM67_10500</name>
</gene>
<evidence type="ECO:0000256" key="8">
    <source>
        <dbReference type="RuleBase" id="RU365045"/>
    </source>
</evidence>
<dbReference type="SUPFAM" id="SSF55729">
    <property type="entry name" value="Acyl-CoA N-acyltransferases (Nat)"/>
    <property type="match status" value="1"/>
</dbReference>
<keyword evidence="11" id="KW-1185">Reference proteome</keyword>
<comment type="function">
    <text evidence="8">Catalyzes the acetylation of L-2,4-diaminobutyrate (DABA) to gamma-N-acetyl-alpha,gamma-diaminobutyric acid (ADABA) with acetyl coenzyme A.</text>
</comment>
<dbReference type="PROSITE" id="PS51186">
    <property type="entry name" value="GNAT"/>
    <property type="match status" value="1"/>
</dbReference>
<feature type="domain" description="N-acetyltransferase" evidence="9">
    <location>
        <begin position="4"/>
        <end position="157"/>
    </location>
</feature>
<evidence type="ECO:0000256" key="3">
    <source>
        <dbReference type="ARBA" id="ARBA00012355"/>
    </source>
</evidence>
<dbReference type="GO" id="GO:0019491">
    <property type="term" value="P:ectoine biosynthetic process"/>
    <property type="evidence" value="ECO:0007669"/>
    <property type="project" value="UniProtKB-UniPathway"/>
</dbReference>
<dbReference type="RefSeq" id="WP_140589091.1">
    <property type="nucleotide sequence ID" value="NZ_VFRR01000020.1"/>
</dbReference>
<dbReference type="EC" id="2.3.1.178" evidence="3 8"/>
<evidence type="ECO:0000259" key="9">
    <source>
        <dbReference type="PROSITE" id="PS51186"/>
    </source>
</evidence>
<dbReference type="CDD" id="cd04301">
    <property type="entry name" value="NAT_SF"/>
    <property type="match status" value="1"/>
</dbReference>
<dbReference type="InterPro" id="IPR012772">
    <property type="entry name" value="Ectoine_EctA"/>
</dbReference>
<dbReference type="Pfam" id="PF00583">
    <property type="entry name" value="Acetyltransf_1"/>
    <property type="match status" value="1"/>
</dbReference>
<dbReference type="Proteomes" id="UP000315901">
    <property type="component" value="Unassembled WGS sequence"/>
</dbReference>
<evidence type="ECO:0000256" key="5">
    <source>
        <dbReference type="ARBA" id="ARBA00022679"/>
    </source>
</evidence>
<dbReference type="InterPro" id="IPR016181">
    <property type="entry name" value="Acyl_CoA_acyltransferase"/>
</dbReference>
<evidence type="ECO:0000256" key="4">
    <source>
        <dbReference type="ARBA" id="ARBA00017935"/>
    </source>
</evidence>
<evidence type="ECO:0000256" key="7">
    <source>
        <dbReference type="ARBA" id="ARBA00048924"/>
    </source>
</evidence>
<keyword evidence="6 8" id="KW-0012">Acyltransferase</keyword>
<evidence type="ECO:0000256" key="2">
    <source>
        <dbReference type="ARBA" id="ARBA00010712"/>
    </source>
</evidence>
<comment type="catalytic activity">
    <reaction evidence="7 8">
        <text>L-2,4-diaminobutanoate + acetyl-CoA = (2S)-4-acetamido-2-aminobutanoate + CoA + H(+)</text>
        <dbReference type="Rhea" id="RHEA:16901"/>
        <dbReference type="ChEBI" id="CHEBI:15378"/>
        <dbReference type="ChEBI" id="CHEBI:57287"/>
        <dbReference type="ChEBI" id="CHEBI:57288"/>
        <dbReference type="ChEBI" id="CHEBI:58761"/>
        <dbReference type="ChEBI" id="CHEBI:58929"/>
        <dbReference type="EC" id="2.3.1.178"/>
    </reaction>
</comment>
<keyword evidence="5 8" id="KW-0808">Transferase</keyword>
<dbReference type="AlphaFoldDB" id="A0A501WPJ8"/>
<name>A0A501WPJ8_9GAMM</name>
<dbReference type="NCBIfam" id="TIGR02406">
    <property type="entry name" value="ectoine_EctA"/>
    <property type="match status" value="1"/>
</dbReference>
<protein>
    <recommendedName>
        <fullName evidence="4 8">L-2,4-diaminobutyric acid acetyltransferase</fullName>
        <shortName evidence="8">DABA acetyltransferase</shortName>
        <ecNumber evidence="3 8">2.3.1.178</ecNumber>
    </recommendedName>
</protein>
<evidence type="ECO:0000256" key="6">
    <source>
        <dbReference type="ARBA" id="ARBA00023315"/>
    </source>
</evidence>
<evidence type="ECO:0000313" key="10">
    <source>
        <dbReference type="EMBL" id="TPE50270.1"/>
    </source>
</evidence>
<dbReference type="Gene3D" id="3.40.630.30">
    <property type="match status" value="1"/>
</dbReference>
<dbReference type="EMBL" id="VFRR01000020">
    <property type="protein sequence ID" value="TPE50270.1"/>
    <property type="molecule type" value="Genomic_DNA"/>
</dbReference>
<organism evidence="10 11">
    <name type="scientific">Maribrevibacterium harenarium</name>
    <dbReference type="NCBI Taxonomy" id="2589817"/>
    <lineage>
        <taxon>Bacteria</taxon>
        <taxon>Pseudomonadati</taxon>
        <taxon>Pseudomonadota</taxon>
        <taxon>Gammaproteobacteria</taxon>
        <taxon>Oceanospirillales</taxon>
        <taxon>Oceanospirillaceae</taxon>
        <taxon>Maribrevibacterium</taxon>
    </lineage>
</organism>
<evidence type="ECO:0000256" key="1">
    <source>
        <dbReference type="ARBA" id="ARBA00004978"/>
    </source>
</evidence>
<evidence type="ECO:0000313" key="11">
    <source>
        <dbReference type="Proteomes" id="UP000315901"/>
    </source>
</evidence>
<comment type="pathway">
    <text evidence="1 8">Amine and polyamine biosynthesis; ectoine biosynthesis; L-ectoine from L-aspartate 4-semialdehyde: step 2/3.</text>
</comment>
<accession>A0A501WPJ8</accession>
<dbReference type="InterPro" id="IPR000182">
    <property type="entry name" value="GNAT_dom"/>
</dbReference>
<reference evidence="10 11" key="1">
    <citation type="submission" date="2019-06" db="EMBL/GenBank/DDBJ databases">
        <title>A novel bacterium of genus Marinomonas, isolated from coastal sand.</title>
        <authorList>
            <person name="Huang H."/>
            <person name="Mo K."/>
            <person name="Hu Y."/>
        </authorList>
    </citation>
    <scope>NUCLEOTIDE SEQUENCE [LARGE SCALE GENOMIC DNA]</scope>
    <source>
        <strain evidence="10 11">HB171799</strain>
    </source>
</reference>
<dbReference type="UniPathway" id="UPA00067">
    <property type="reaction ID" value="UER00122"/>
</dbReference>